<reference evidence="4 5" key="1">
    <citation type="journal article" date="2019" name="Sci. Rep.">
        <title>A high-quality genome of Eragrostis curvula grass provides insights into Poaceae evolution and supports new strategies to enhance forage quality.</title>
        <authorList>
            <person name="Carballo J."/>
            <person name="Santos B.A.C.M."/>
            <person name="Zappacosta D."/>
            <person name="Garbus I."/>
            <person name="Selva J.P."/>
            <person name="Gallo C.A."/>
            <person name="Diaz A."/>
            <person name="Albertini E."/>
            <person name="Caccamo M."/>
            <person name="Echenique V."/>
        </authorList>
    </citation>
    <scope>NUCLEOTIDE SEQUENCE [LARGE SCALE GENOMIC DNA]</scope>
    <source>
        <strain evidence="5">cv. Victoria</strain>
        <tissue evidence="4">Leaf</tissue>
    </source>
</reference>
<evidence type="ECO:0000313" key="5">
    <source>
        <dbReference type="Proteomes" id="UP000324897"/>
    </source>
</evidence>
<protein>
    <recommendedName>
        <fullName evidence="3">Bifunctional inhibitor/plant lipid transfer protein/seed storage helical domain-containing protein</fullName>
    </recommendedName>
</protein>
<keyword evidence="2" id="KW-0732">Signal</keyword>
<feature type="region of interest" description="Disordered" evidence="1">
    <location>
        <begin position="221"/>
        <end position="268"/>
    </location>
</feature>
<feature type="signal peptide" evidence="2">
    <location>
        <begin position="1"/>
        <end position="17"/>
    </location>
</feature>
<organism evidence="4 5">
    <name type="scientific">Eragrostis curvula</name>
    <name type="common">weeping love grass</name>
    <dbReference type="NCBI Taxonomy" id="38414"/>
    <lineage>
        <taxon>Eukaryota</taxon>
        <taxon>Viridiplantae</taxon>
        <taxon>Streptophyta</taxon>
        <taxon>Embryophyta</taxon>
        <taxon>Tracheophyta</taxon>
        <taxon>Spermatophyta</taxon>
        <taxon>Magnoliopsida</taxon>
        <taxon>Liliopsida</taxon>
        <taxon>Poales</taxon>
        <taxon>Poaceae</taxon>
        <taxon>PACMAD clade</taxon>
        <taxon>Chloridoideae</taxon>
        <taxon>Eragrostideae</taxon>
        <taxon>Eragrostidinae</taxon>
        <taxon>Eragrostis</taxon>
    </lineage>
</organism>
<feature type="chain" id="PRO_5023881966" description="Bifunctional inhibitor/plant lipid transfer protein/seed storage helical domain-containing protein" evidence="2">
    <location>
        <begin position="18"/>
        <end position="268"/>
    </location>
</feature>
<dbReference type="Pfam" id="PF14368">
    <property type="entry name" value="LTP_2"/>
    <property type="match status" value="1"/>
</dbReference>
<evidence type="ECO:0000313" key="4">
    <source>
        <dbReference type="EMBL" id="TVU27139.1"/>
    </source>
</evidence>
<dbReference type="PANTHER" id="PTHR35747">
    <property type="entry name" value="BIFUNCTIONAL INHIBITOR/LIPID-TRANSFER PROTEIN/SEED STORAGE 2S ALBUMIN SUPERFAMILY PROTEIN"/>
    <property type="match status" value="1"/>
</dbReference>
<accession>A0A5J9UTF8</accession>
<comment type="caution">
    <text evidence="4">The sequence shown here is derived from an EMBL/GenBank/DDBJ whole genome shotgun (WGS) entry which is preliminary data.</text>
</comment>
<dbReference type="Proteomes" id="UP000324897">
    <property type="component" value="Chromosome 2"/>
</dbReference>
<dbReference type="InterPro" id="IPR016140">
    <property type="entry name" value="Bifunc_inhib/LTP/seed_store"/>
</dbReference>
<name>A0A5J9UTF8_9POAL</name>
<feature type="domain" description="Bifunctional inhibitor/plant lipid transfer protein/seed storage helical" evidence="3">
    <location>
        <begin position="9"/>
        <end position="99"/>
    </location>
</feature>
<sequence>MGPTAALLLLAVAAASAASPADSTQDAAAIVSISPCLPHVAAGALRTAPTDACCVALLRAVSPSGGGCHLLRDPLLLGFPVDAARLRALLSACAAGNSFSAATLFADACRARSRHGTDITSTEPSVPARRRAVAIGVSCDPDDLADHIMERCTPAKPTPACCEPLLAAVWAQPNSSCFCSTLLTQRMMTQVVITAEKAVQLCLLCGASRDMDTCGIYQGAPPSPALSPAPTPSAGPPPSQIAPPSSPSNMPSSRPKASAKKRHGNSVH</sequence>
<dbReference type="EMBL" id="RWGY01000013">
    <property type="protein sequence ID" value="TVU27139.1"/>
    <property type="molecule type" value="Genomic_DNA"/>
</dbReference>
<dbReference type="InterPro" id="IPR036312">
    <property type="entry name" value="Bifun_inhib/LTP/seed_sf"/>
</dbReference>
<gene>
    <name evidence="4" type="ORF">EJB05_29721</name>
</gene>
<dbReference type="SUPFAM" id="SSF47699">
    <property type="entry name" value="Bifunctional inhibitor/lipid-transfer protein/seed storage 2S albumin"/>
    <property type="match status" value="1"/>
</dbReference>
<dbReference type="OrthoDB" id="786778at2759"/>
<evidence type="ECO:0000256" key="2">
    <source>
        <dbReference type="SAM" id="SignalP"/>
    </source>
</evidence>
<dbReference type="Gramene" id="TVU27139">
    <property type="protein sequence ID" value="TVU27139"/>
    <property type="gene ID" value="EJB05_29721"/>
</dbReference>
<evidence type="ECO:0000256" key="1">
    <source>
        <dbReference type="SAM" id="MobiDB-lite"/>
    </source>
</evidence>
<proteinExistence type="predicted"/>
<dbReference type="AlphaFoldDB" id="A0A5J9UTF8"/>
<keyword evidence="5" id="KW-1185">Reference proteome</keyword>
<dbReference type="PANTHER" id="PTHR35747:SF2">
    <property type="entry name" value="NON-SPECIFIC LIPID TRANSFER PROTEIN GPI-ANCHORED 25"/>
    <property type="match status" value="1"/>
</dbReference>
<feature type="compositionally biased region" description="Pro residues" evidence="1">
    <location>
        <begin position="221"/>
        <end position="246"/>
    </location>
</feature>
<dbReference type="InterPro" id="IPR053353">
    <property type="entry name" value="Plant_LTP_GPI-anchored"/>
</dbReference>
<feature type="compositionally biased region" description="Basic residues" evidence="1">
    <location>
        <begin position="257"/>
        <end position="268"/>
    </location>
</feature>
<evidence type="ECO:0000259" key="3">
    <source>
        <dbReference type="Pfam" id="PF14368"/>
    </source>
</evidence>
<feature type="non-terminal residue" evidence="4">
    <location>
        <position position="1"/>
    </location>
</feature>